<evidence type="ECO:0000313" key="12">
    <source>
        <dbReference type="Proteomes" id="UP001303889"/>
    </source>
</evidence>
<dbReference type="InterPro" id="IPR043926">
    <property type="entry name" value="ABCG_dom"/>
</dbReference>
<evidence type="ECO:0000256" key="3">
    <source>
        <dbReference type="ARBA" id="ARBA00022448"/>
    </source>
</evidence>
<comment type="similarity">
    <text evidence="2">Belongs to the ABC transporter superfamily. ABCG family. Eye pigment precursor importer (TC 3.A.1.204) subfamily.</text>
</comment>
<keyword evidence="8 9" id="KW-0472">Membrane</keyword>
<feature type="transmembrane region" description="Helical" evidence="9">
    <location>
        <begin position="622"/>
        <end position="642"/>
    </location>
</feature>
<keyword evidence="3" id="KW-0813">Transport</keyword>
<dbReference type="Pfam" id="PF19055">
    <property type="entry name" value="ABC2_membrane_7"/>
    <property type="match status" value="1"/>
</dbReference>
<evidence type="ECO:0000256" key="6">
    <source>
        <dbReference type="ARBA" id="ARBA00022840"/>
    </source>
</evidence>
<dbReference type="Pfam" id="PF00005">
    <property type="entry name" value="ABC_tran"/>
    <property type="match status" value="1"/>
</dbReference>
<feature type="transmembrane region" description="Helical" evidence="9">
    <location>
        <begin position="493"/>
        <end position="514"/>
    </location>
</feature>
<evidence type="ECO:0000256" key="2">
    <source>
        <dbReference type="ARBA" id="ARBA00005814"/>
    </source>
</evidence>
<keyword evidence="12" id="KW-1185">Reference proteome</keyword>
<sequence length="644" mass="69911">MAAVQSSSSSASGPGPAATKDVAKVDLELGATTLPVNTTVHSLAWRDITVTVKDRETKLPKTIIDNVSGLVEAGEILALMGPSGSGKTTLLSALASRPTPGATPSHTNTLLLNGAPPSPSLFRKVARFVEQEDALTGALTVRETLSFASRLSSAGVSRREREARVDALLDAFGLRGQAETLVGTPLRKGISGGQKRRLGVASQLVTGPKVLFLDEPTSGLDSVAGWEVVRFLREVAKREGLIVVVSIHQPSTATFNLFDKVLLMSQGRMQYFGEVSGVAAHYEALGHPMPVHVNPAEFLLETVSTDFAADREAARGELDEMQRAWASSGRAADLAAAVAAAEEKGTGAALELETAEPKPSLPSVVLTLLHRGFVKSYRDVVVYGIRLAMYTGLAIMMGTVWLRLDATQESIIPFINAIFFGSAFMSFMACAYAPAYLEDYLQFIKEKRNGLCGATAMTVANFLVGAPYLFVFSLVFSAISYWLSNFQPTAQAFFTWVLWLFLDLLAAEGLVVLLTSIFPSFVVSLALVAFANGLWMSVDGFMVPPTILNVFYRYVFHFWDYQKYVFENMMVNEFSERVYSCATVGDGCQCMWQTDLADQCLIRGQGVLDQYGYKPGYMAKDVGIMMGIIVGYRIAGWIVLMLKK</sequence>
<dbReference type="AlphaFoldDB" id="A0AAN6RTM1"/>
<feature type="transmembrane region" description="Helical" evidence="9">
    <location>
        <begin position="458"/>
        <end position="481"/>
    </location>
</feature>
<dbReference type="GO" id="GO:0140359">
    <property type="term" value="F:ABC-type transporter activity"/>
    <property type="evidence" value="ECO:0007669"/>
    <property type="project" value="InterPro"/>
</dbReference>
<keyword evidence="7 9" id="KW-1133">Transmembrane helix</keyword>
<dbReference type="PANTHER" id="PTHR48042:SF11">
    <property type="entry name" value="ABC TRANSPORTER G FAMILY MEMBER 11"/>
    <property type="match status" value="1"/>
</dbReference>
<dbReference type="InterPro" id="IPR052215">
    <property type="entry name" value="Plant_ABCG"/>
</dbReference>
<dbReference type="InterPro" id="IPR027417">
    <property type="entry name" value="P-loop_NTPase"/>
</dbReference>
<evidence type="ECO:0000256" key="8">
    <source>
        <dbReference type="ARBA" id="ARBA00023136"/>
    </source>
</evidence>
<dbReference type="GO" id="GO:0005524">
    <property type="term" value="F:ATP binding"/>
    <property type="evidence" value="ECO:0007669"/>
    <property type="project" value="UniProtKB-KW"/>
</dbReference>
<evidence type="ECO:0000256" key="9">
    <source>
        <dbReference type="SAM" id="Phobius"/>
    </source>
</evidence>
<dbReference type="InterPro" id="IPR003593">
    <property type="entry name" value="AAA+_ATPase"/>
</dbReference>
<feature type="transmembrane region" description="Helical" evidence="9">
    <location>
        <begin position="380"/>
        <end position="402"/>
    </location>
</feature>
<dbReference type="EMBL" id="MU855536">
    <property type="protein sequence ID" value="KAK3902058.1"/>
    <property type="molecule type" value="Genomic_DNA"/>
</dbReference>
<evidence type="ECO:0000256" key="1">
    <source>
        <dbReference type="ARBA" id="ARBA00004141"/>
    </source>
</evidence>
<proteinExistence type="inferred from homology"/>
<dbReference type="GO" id="GO:0016887">
    <property type="term" value="F:ATP hydrolysis activity"/>
    <property type="evidence" value="ECO:0007669"/>
    <property type="project" value="InterPro"/>
</dbReference>
<dbReference type="Gene3D" id="3.40.50.300">
    <property type="entry name" value="P-loop containing nucleotide triphosphate hydrolases"/>
    <property type="match status" value="1"/>
</dbReference>
<dbReference type="PROSITE" id="PS50893">
    <property type="entry name" value="ABC_TRANSPORTER_2"/>
    <property type="match status" value="1"/>
</dbReference>
<dbReference type="PROSITE" id="PS00211">
    <property type="entry name" value="ABC_TRANSPORTER_1"/>
    <property type="match status" value="1"/>
</dbReference>
<keyword evidence="4 9" id="KW-0812">Transmembrane</keyword>
<comment type="caution">
    <text evidence="11">The sequence shown here is derived from an EMBL/GenBank/DDBJ whole genome shotgun (WGS) entry which is preliminary data.</text>
</comment>
<dbReference type="InterPro" id="IPR017871">
    <property type="entry name" value="ABC_transporter-like_CS"/>
</dbReference>
<feature type="transmembrane region" description="Helical" evidence="9">
    <location>
        <begin position="414"/>
        <end position="437"/>
    </location>
</feature>
<name>A0AAN6RTM1_9PEZI</name>
<dbReference type="Proteomes" id="UP001303889">
    <property type="component" value="Unassembled WGS sequence"/>
</dbReference>
<feature type="transmembrane region" description="Helical" evidence="9">
    <location>
        <begin position="521"/>
        <end position="538"/>
    </location>
</feature>
<protein>
    <recommendedName>
        <fullName evidence="10">ABC transporter domain-containing protein</fullName>
    </recommendedName>
</protein>
<gene>
    <name evidence="11" type="ORF">C8A05DRAFT_44440</name>
</gene>
<dbReference type="GO" id="GO:0016020">
    <property type="term" value="C:membrane"/>
    <property type="evidence" value="ECO:0007669"/>
    <property type="project" value="UniProtKB-SubCell"/>
</dbReference>
<evidence type="ECO:0000313" key="11">
    <source>
        <dbReference type="EMBL" id="KAK3902058.1"/>
    </source>
</evidence>
<keyword evidence="5" id="KW-0547">Nucleotide-binding</keyword>
<dbReference type="InterPro" id="IPR013525">
    <property type="entry name" value="ABC2_TM"/>
</dbReference>
<evidence type="ECO:0000256" key="4">
    <source>
        <dbReference type="ARBA" id="ARBA00022692"/>
    </source>
</evidence>
<dbReference type="SUPFAM" id="SSF52540">
    <property type="entry name" value="P-loop containing nucleoside triphosphate hydrolases"/>
    <property type="match status" value="1"/>
</dbReference>
<evidence type="ECO:0000256" key="7">
    <source>
        <dbReference type="ARBA" id="ARBA00022989"/>
    </source>
</evidence>
<evidence type="ECO:0000256" key="5">
    <source>
        <dbReference type="ARBA" id="ARBA00022741"/>
    </source>
</evidence>
<keyword evidence="6" id="KW-0067">ATP-binding</keyword>
<dbReference type="InterPro" id="IPR003439">
    <property type="entry name" value="ABC_transporter-like_ATP-bd"/>
</dbReference>
<dbReference type="SMART" id="SM00382">
    <property type="entry name" value="AAA"/>
    <property type="match status" value="1"/>
</dbReference>
<reference evidence="11" key="1">
    <citation type="journal article" date="2023" name="Mol. Phylogenet. Evol.">
        <title>Genome-scale phylogeny and comparative genomics of the fungal order Sordariales.</title>
        <authorList>
            <person name="Hensen N."/>
            <person name="Bonometti L."/>
            <person name="Westerberg I."/>
            <person name="Brannstrom I.O."/>
            <person name="Guillou S."/>
            <person name="Cros-Aarteil S."/>
            <person name="Calhoun S."/>
            <person name="Haridas S."/>
            <person name="Kuo A."/>
            <person name="Mondo S."/>
            <person name="Pangilinan J."/>
            <person name="Riley R."/>
            <person name="LaButti K."/>
            <person name="Andreopoulos B."/>
            <person name="Lipzen A."/>
            <person name="Chen C."/>
            <person name="Yan M."/>
            <person name="Daum C."/>
            <person name="Ng V."/>
            <person name="Clum A."/>
            <person name="Steindorff A."/>
            <person name="Ohm R.A."/>
            <person name="Martin F."/>
            <person name="Silar P."/>
            <person name="Natvig D.O."/>
            <person name="Lalanne C."/>
            <person name="Gautier V."/>
            <person name="Ament-Velasquez S.L."/>
            <person name="Kruys A."/>
            <person name="Hutchinson M.I."/>
            <person name="Powell A.J."/>
            <person name="Barry K."/>
            <person name="Miller A.N."/>
            <person name="Grigoriev I.V."/>
            <person name="Debuchy R."/>
            <person name="Gladieux P."/>
            <person name="Hiltunen Thoren M."/>
            <person name="Johannesson H."/>
        </authorList>
    </citation>
    <scope>NUCLEOTIDE SEQUENCE</scope>
    <source>
        <strain evidence="11">CBS 103.79</strain>
    </source>
</reference>
<evidence type="ECO:0000259" key="10">
    <source>
        <dbReference type="PROSITE" id="PS50893"/>
    </source>
</evidence>
<dbReference type="PANTHER" id="PTHR48042">
    <property type="entry name" value="ABC TRANSPORTER G FAMILY MEMBER 11"/>
    <property type="match status" value="1"/>
</dbReference>
<organism evidence="11 12">
    <name type="scientific">Staphylotrichum tortipilum</name>
    <dbReference type="NCBI Taxonomy" id="2831512"/>
    <lineage>
        <taxon>Eukaryota</taxon>
        <taxon>Fungi</taxon>
        <taxon>Dikarya</taxon>
        <taxon>Ascomycota</taxon>
        <taxon>Pezizomycotina</taxon>
        <taxon>Sordariomycetes</taxon>
        <taxon>Sordariomycetidae</taxon>
        <taxon>Sordariales</taxon>
        <taxon>Chaetomiaceae</taxon>
        <taxon>Staphylotrichum</taxon>
    </lineage>
</organism>
<accession>A0AAN6RTM1</accession>
<reference evidence="11" key="2">
    <citation type="submission" date="2023-05" db="EMBL/GenBank/DDBJ databases">
        <authorList>
            <consortium name="Lawrence Berkeley National Laboratory"/>
            <person name="Steindorff A."/>
            <person name="Hensen N."/>
            <person name="Bonometti L."/>
            <person name="Westerberg I."/>
            <person name="Brannstrom I.O."/>
            <person name="Guillou S."/>
            <person name="Cros-Aarteil S."/>
            <person name="Calhoun S."/>
            <person name="Haridas S."/>
            <person name="Kuo A."/>
            <person name="Mondo S."/>
            <person name="Pangilinan J."/>
            <person name="Riley R."/>
            <person name="Labutti K."/>
            <person name="Andreopoulos B."/>
            <person name="Lipzen A."/>
            <person name="Chen C."/>
            <person name="Yanf M."/>
            <person name="Daum C."/>
            <person name="Ng V."/>
            <person name="Clum A."/>
            <person name="Ohm R."/>
            <person name="Martin F."/>
            <person name="Silar P."/>
            <person name="Natvig D."/>
            <person name="Lalanne C."/>
            <person name="Gautier V."/>
            <person name="Ament-Velasquez S.L."/>
            <person name="Kruys A."/>
            <person name="Hutchinson M.I."/>
            <person name="Powell A.J."/>
            <person name="Barry K."/>
            <person name="Miller A.N."/>
            <person name="Grigoriev I.V."/>
            <person name="Debuchy R."/>
            <person name="Gladieux P."/>
            <person name="Thoren M.H."/>
            <person name="Johannesson H."/>
        </authorList>
    </citation>
    <scope>NUCLEOTIDE SEQUENCE</scope>
    <source>
        <strain evidence="11">CBS 103.79</strain>
    </source>
</reference>
<feature type="domain" description="ABC transporter" evidence="10">
    <location>
        <begin position="43"/>
        <end position="291"/>
    </location>
</feature>
<comment type="subcellular location">
    <subcellularLocation>
        <location evidence="1">Membrane</location>
        <topology evidence="1">Multi-pass membrane protein</topology>
    </subcellularLocation>
</comment>
<dbReference type="Pfam" id="PF01061">
    <property type="entry name" value="ABC2_membrane"/>
    <property type="match status" value="1"/>
</dbReference>